<evidence type="ECO:0000313" key="2">
    <source>
        <dbReference type="EMBL" id="KOO06155.1"/>
    </source>
</evidence>
<proteinExistence type="predicted"/>
<reference evidence="3" key="1">
    <citation type="submission" date="2015-08" db="EMBL/GenBank/DDBJ databases">
        <title>Vibrio galatheae sp. nov., a novel member of the Vibrionaceae family isolated from the Solomon Islands.</title>
        <authorList>
            <person name="Giubergia S."/>
            <person name="Machado H."/>
            <person name="Mateiu R.V."/>
            <person name="Gram L."/>
        </authorList>
    </citation>
    <scope>NUCLEOTIDE SEQUENCE [LARGE SCALE GENOMIC DNA]</scope>
    <source>
        <strain evidence="3">DSM 19134</strain>
    </source>
</reference>
<keyword evidence="1" id="KW-1133">Transmembrane helix</keyword>
<feature type="transmembrane region" description="Helical" evidence="1">
    <location>
        <begin position="306"/>
        <end position="325"/>
    </location>
</feature>
<dbReference type="STRING" id="171383.AKJ31_18880"/>
<dbReference type="InterPro" id="IPR043129">
    <property type="entry name" value="ATPase_NBD"/>
</dbReference>
<dbReference type="Gene3D" id="3.30.420.380">
    <property type="match status" value="1"/>
</dbReference>
<dbReference type="AlphaFoldDB" id="A0A0M0HVQ7"/>
<dbReference type="Proteomes" id="UP000037530">
    <property type="component" value="Unassembled WGS sequence"/>
</dbReference>
<keyword evidence="1" id="KW-0472">Membrane</keyword>
<name>A0A0M0HVQ7_9VIBR</name>
<sequence>MKIKPLIGKFKHNNQRKALLTVVVQPDALYFSSAGEVNLPPQVKFDGRTWQETLKATLSNVSASSLAVQVVLDAKHYQTYQIDKPSLPDNELASALPFLLKDLISERVSDIVADSTPMPSANKLQVFVAPRKLVVSLRELLSEFNITLERVLVEDEVWATSAGELNRFLLLQRSKQGQIKVSAFVDGHCTFQRTIRGVTSPLTGVASSALQLDGLALELQRSIDYLSSQLRSTPLHHMKVCCDDDDQAEVAQALSERLNVKVSPLTDTSEESGVLLAQLASQMADDTVDLYLDSLKPKKEYFSLKNVMFAWTAIAAVLLAMYGIFTYQNAQLNDRLALLHSQETEFKQQAETLTQRVAKHKPSPAKVAAVARLEAEIQAKRQSLTAINEHDSAPQMGYSGVMRSLAKLGRNDISLSSISINTHSLDLKGLAKEPQSIPNWISQFKNELNLVGRTFETLKIGRNDDDIITFELKTKEEAK</sequence>
<gene>
    <name evidence="2" type="ORF">AKJ31_18880</name>
</gene>
<dbReference type="InterPro" id="IPR016871">
    <property type="entry name" value="MSHA_biogenesis_MshI"/>
</dbReference>
<dbReference type="PIRSF" id="PIRSF028153">
    <property type="entry name" value="MSHA_biogenesis_protein_MshI"/>
    <property type="match status" value="1"/>
</dbReference>
<dbReference type="SUPFAM" id="SSF53067">
    <property type="entry name" value="Actin-like ATPase domain"/>
    <property type="match status" value="1"/>
</dbReference>
<dbReference type="EMBL" id="LHPI01000020">
    <property type="protein sequence ID" value="KOO06155.1"/>
    <property type="molecule type" value="Genomic_DNA"/>
</dbReference>
<dbReference type="RefSeq" id="WP_053410625.1">
    <property type="nucleotide sequence ID" value="NZ_LHPI01000020.1"/>
</dbReference>
<evidence type="ECO:0000256" key="1">
    <source>
        <dbReference type="SAM" id="Phobius"/>
    </source>
</evidence>
<keyword evidence="1" id="KW-0812">Transmembrane</keyword>
<evidence type="ECO:0000313" key="3">
    <source>
        <dbReference type="Proteomes" id="UP000037530"/>
    </source>
</evidence>
<accession>A0A0M0HVQ7</accession>
<dbReference type="PATRIC" id="fig|171383.3.peg.3850"/>
<dbReference type="OrthoDB" id="5296002at2"/>
<organism evidence="2 3">
    <name type="scientific">Vibrio hepatarius</name>
    <dbReference type="NCBI Taxonomy" id="171383"/>
    <lineage>
        <taxon>Bacteria</taxon>
        <taxon>Pseudomonadati</taxon>
        <taxon>Pseudomonadota</taxon>
        <taxon>Gammaproteobacteria</taxon>
        <taxon>Vibrionales</taxon>
        <taxon>Vibrionaceae</taxon>
        <taxon>Vibrio</taxon>
        <taxon>Vibrio oreintalis group</taxon>
    </lineage>
</organism>
<keyword evidence="3" id="KW-1185">Reference proteome</keyword>
<comment type="caution">
    <text evidence="2">The sequence shown here is derived from an EMBL/GenBank/DDBJ whole genome shotgun (WGS) entry which is preliminary data.</text>
</comment>
<protein>
    <submittedName>
        <fullName evidence="2">MSHA biogenesis protein MshI</fullName>
    </submittedName>
</protein>